<gene>
    <name evidence="2" type="ORF">PMIN01_10189</name>
</gene>
<dbReference type="Proteomes" id="UP000756921">
    <property type="component" value="Unassembled WGS sequence"/>
</dbReference>
<comment type="caution">
    <text evidence="2">The sequence shown here is derived from an EMBL/GenBank/DDBJ whole genome shotgun (WGS) entry which is preliminary data.</text>
</comment>
<feature type="region of interest" description="Disordered" evidence="1">
    <location>
        <begin position="40"/>
        <end position="106"/>
    </location>
</feature>
<evidence type="ECO:0000256" key="1">
    <source>
        <dbReference type="SAM" id="MobiDB-lite"/>
    </source>
</evidence>
<keyword evidence="3" id="KW-1185">Reference proteome</keyword>
<evidence type="ECO:0000313" key="2">
    <source>
        <dbReference type="EMBL" id="KAF9732260.1"/>
    </source>
</evidence>
<name>A0A9P6GDA1_9PLEO</name>
<organism evidence="2 3">
    <name type="scientific">Paraphaeosphaeria minitans</name>
    <dbReference type="NCBI Taxonomy" id="565426"/>
    <lineage>
        <taxon>Eukaryota</taxon>
        <taxon>Fungi</taxon>
        <taxon>Dikarya</taxon>
        <taxon>Ascomycota</taxon>
        <taxon>Pezizomycotina</taxon>
        <taxon>Dothideomycetes</taxon>
        <taxon>Pleosporomycetidae</taxon>
        <taxon>Pleosporales</taxon>
        <taxon>Massarineae</taxon>
        <taxon>Didymosphaeriaceae</taxon>
        <taxon>Paraphaeosphaeria</taxon>
    </lineage>
</organism>
<dbReference type="EMBL" id="WJXW01000011">
    <property type="protein sequence ID" value="KAF9732260.1"/>
    <property type="molecule type" value="Genomic_DNA"/>
</dbReference>
<reference evidence="2" key="1">
    <citation type="journal article" date="2020" name="Mol. Plant Microbe Interact.">
        <title>Genome Sequence of the Biocontrol Agent Coniothyrium minitans strain Conio (IMI 134523).</title>
        <authorList>
            <person name="Patel D."/>
            <person name="Shittu T.A."/>
            <person name="Baroncelli R."/>
            <person name="Muthumeenakshi S."/>
            <person name="Osborne T.H."/>
            <person name="Janganan T.K."/>
            <person name="Sreenivasaprasad S."/>
        </authorList>
    </citation>
    <scope>NUCLEOTIDE SEQUENCE</scope>
    <source>
        <strain evidence="2">Conio</strain>
    </source>
</reference>
<protein>
    <submittedName>
        <fullName evidence="2">Uncharacterized protein</fullName>
    </submittedName>
</protein>
<sequence>MVFRSPHAATVWAIKMIVNVVATGAPATRRLITVAASLQGASTADDRDEGADPAAEANPHHQTAFPNITGGMTSGGGSGRREGGTRASTGGGGGGGGEKSGSPTWRGIYRRPECGELSEGWAAYHVDVHGGAGRPQRANARPAHCNNSHAAVAVLHRGIACICRKNRRKAVVEENQAGKQLNRVLAGVSARCGGADPLFLQHSAKTAYVTWNDSEREGEH</sequence>
<accession>A0A9P6GDA1</accession>
<dbReference type="AlphaFoldDB" id="A0A9P6GDA1"/>
<proteinExistence type="predicted"/>
<feature type="compositionally biased region" description="Gly residues" evidence="1">
    <location>
        <begin position="89"/>
        <end position="99"/>
    </location>
</feature>
<evidence type="ECO:0000313" key="3">
    <source>
        <dbReference type="Proteomes" id="UP000756921"/>
    </source>
</evidence>